<reference evidence="1" key="1">
    <citation type="journal article" date="2019" name="Environ. Microbiol.">
        <title>Fungal ecological strategies reflected in gene transcription - a case study of two litter decomposers.</title>
        <authorList>
            <person name="Barbi F."/>
            <person name="Kohler A."/>
            <person name="Barry K."/>
            <person name="Baskaran P."/>
            <person name="Daum C."/>
            <person name="Fauchery L."/>
            <person name="Ihrmark K."/>
            <person name="Kuo A."/>
            <person name="LaButti K."/>
            <person name="Lipzen A."/>
            <person name="Morin E."/>
            <person name="Grigoriev I.V."/>
            <person name="Henrissat B."/>
            <person name="Lindahl B."/>
            <person name="Martin F."/>
        </authorList>
    </citation>
    <scope>NUCLEOTIDE SEQUENCE</scope>
    <source>
        <strain evidence="1">JB14</strain>
    </source>
</reference>
<sequence>MEALANSHLIVPSNLYGLINNGNESELVKIPLTTRQPEQKTQYSLGKEFFCDIITLHIVMPKLLAIDEVALASQKKKTKKRNNKDDDEDNESGSAVLDEYLLRGMVIQTIVNAMDNESICASQDMDPILYSSFLPLWKMQSCNKHISHAIHKSPDIAVDIFVSG</sequence>
<dbReference type="OrthoDB" id="10652764at2759"/>
<evidence type="ECO:0000313" key="2">
    <source>
        <dbReference type="Proteomes" id="UP000799118"/>
    </source>
</evidence>
<gene>
    <name evidence="1" type="ORF">BT96DRAFT_1004405</name>
</gene>
<dbReference type="Proteomes" id="UP000799118">
    <property type="component" value="Unassembled WGS sequence"/>
</dbReference>
<protein>
    <submittedName>
        <fullName evidence="1">Uncharacterized protein</fullName>
    </submittedName>
</protein>
<dbReference type="EMBL" id="ML769755">
    <property type="protein sequence ID" value="KAE9388223.1"/>
    <property type="molecule type" value="Genomic_DNA"/>
</dbReference>
<name>A0A6A4GS63_9AGAR</name>
<organism evidence="1 2">
    <name type="scientific">Gymnopus androsaceus JB14</name>
    <dbReference type="NCBI Taxonomy" id="1447944"/>
    <lineage>
        <taxon>Eukaryota</taxon>
        <taxon>Fungi</taxon>
        <taxon>Dikarya</taxon>
        <taxon>Basidiomycota</taxon>
        <taxon>Agaricomycotina</taxon>
        <taxon>Agaricomycetes</taxon>
        <taxon>Agaricomycetidae</taxon>
        <taxon>Agaricales</taxon>
        <taxon>Marasmiineae</taxon>
        <taxon>Omphalotaceae</taxon>
        <taxon>Gymnopus</taxon>
    </lineage>
</organism>
<evidence type="ECO:0000313" key="1">
    <source>
        <dbReference type="EMBL" id="KAE9388223.1"/>
    </source>
</evidence>
<keyword evidence="2" id="KW-1185">Reference proteome</keyword>
<accession>A0A6A4GS63</accession>
<proteinExistence type="predicted"/>
<dbReference type="AlphaFoldDB" id="A0A6A4GS63"/>